<organism evidence="12 13">
    <name type="scientific">Crateriforma conspicua</name>
    <dbReference type="NCBI Taxonomy" id="2527996"/>
    <lineage>
        <taxon>Bacteria</taxon>
        <taxon>Pseudomonadati</taxon>
        <taxon>Planctomycetota</taxon>
        <taxon>Planctomycetia</taxon>
        <taxon>Planctomycetales</taxon>
        <taxon>Planctomycetaceae</taxon>
        <taxon>Crateriforma</taxon>
    </lineage>
</organism>
<accession>A0A5C6FVT5</accession>
<evidence type="ECO:0000256" key="3">
    <source>
        <dbReference type="ARBA" id="ARBA00022448"/>
    </source>
</evidence>
<comment type="similarity">
    <text evidence="2">Belongs to the GSP K family.</text>
</comment>
<comment type="caution">
    <text evidence="12">The sequence shown here is derived from an EMBL/GenBank/DDBJ whole genome shotgun (WGS) entry which is preliminary data.</text>
</comment>
<keyword evidence="3" id="KW-0813">Transport</keyword>
<keyword evidence="7" id="KW-0653">Protein transport</keyword>
<comment type="subcellular location">
    <subcellularLocation>
        <location evidence="1">Cell inner membrane</location>
    </subcellularLocation>
</comment>
<dbReference type="GO" id="GO:0009306">
    <property type="term" value="P:protein secretion"/>
    <property type="evidence" value="ECO:0007669"/>
    <property type="project" value="InterPro"/>
</dbReference>
<keyword evidence="8 10" id="KW-1133">Transmembrane helix</keyword>
<evidence type="ECO:0000256" key="10">
    <source>
        <dbReference type="SAM" id="Phobius"/>
    </source>
</evidence>
<evidence type="ECO:0000256" key="9">
    <source>
        <dbReference type="ARBA" id="ARBA00023136"/>
    </source>
</evidence>
<dbReference type="OrthoDB" id="260436at2"/>
<dbReference type="SUPFAM" id="SSF158544">
    <property type="entry name" value="GspK insert domain-like"/>
    <property type="match status" value="1"/>
</dbReference>
<dbReference type="Pfam" id="PF21687">
    <property type="entry name" value="T2SSK_1st"/>
    <property type="match status" value="1"/>
</dbReference>
<evidence type="ECO:0000256" key="2">
    <source>
        <dbReference type="ARBA" id="ARBA00007246"/>
    </source>
</evidence>
<dbReference type="InterPro" id="IPR038072">
    <property type="entry name" value="GspK_central_sf"/>
</dbReference>
<dbReference type="AlphaFoldDB" id="A0A5C6FVT5"/>
<dbReference type="PANTHER" id="PTHR38831:SF2">
    <property type="entry name" value="TYPE II SECRETION SYSTEM PROTEIN K"/>
    <property type="match status" value="1"/>
</dbReference>
<feature type="transmembrane region" description="Helical" evidence="10">
    <location>
        <begin position="26"/>
        <end position="47"/>
    </location>
</feature>
<evidence type="ECO:0000259" key="11">
    <source>
        <dbReference type="Pfam" id="PF21687"/>
    </source>
</evidence>
<reference evidence="12 13" key="1">
    <citation type="submission" date="2019-02" db="EMBL/GenBank/DDBJ databases">
        <title>Deep-cultivation of Planctomycetes and their phenomic and genomic characterization uncovers novel biology.</title>
        <authorList>
            <person name="Wiegand S."/>
            <person name="Jogler M."/>
            <person name="Boedeker C."/>
            <person name="Pinto D."/>
            <person name="Vollmers J."/>
            <person name="Rivas-Marin E."/>
            <person name="Kohn T."/>
            <person name="Peeters S.H."/>
            <person name="Heuer A."/>
            <person name="Rast P."/>
            <person name="Oberbeckmann S."/>
            <person name="Bunk B."/>
            <person name="Jeske O."/>
            <person name="Meyerdierks A."/>
            <person name="Storesund J.E."/>
            <person name="Kallscheuer N."/>
            <person name="Luecker S."/>
            <person name="Lage O.M."/>
            <person name="Pohl T."/>
            <person name="Merkel B.J."/>
            <person name="Hornburger P."/>
            <person name="Mueller R.-W."/>
            <person name="Bruemmer F."/>
            <person name="Labrenz M."/>
            <person name="Spormann A.M."/>
            <person name="Op Den Camp H."/>
            <person name="Overmann J."/>
            <person name="Amann R."/>
            <person name="Jetten M.S.M."/>
            <person name="Mascher T."/>
            <person name="Medema M.H."/>
            <person name="Devos D.P."/>
            <person name="Kaster A.-K."/>
            <person name="Ovreas L."/>
            <person name="Rohde M."/>
            <person name="Galperin M.Y."/>
            <person name="Jogler C."/>
        </authorList>
    </citation>
    <scope>NUCLEOTIDE SEQUENCE [LARGE SCALE GENOMIC DNA]</scope>
    <source>
        <strain evidence="12 13">V7</strain>
    </source>
</reference>
<keyword evidence="9 10" id="KW-0472">Membrane</keyword>
<dbReference type="RefSeq" id="WP_146412078.1">
    <property type="nucleotide sequence ID" value="NZ_SJPZ01000001.1"/>
</dbReference>
<evidence type="ECO:0000313" key="13">
    <source>
        <dbReference type="Proteomes" id="UP000316476"/>
    </source>
</evidence>
<dbReference type="Proteomes" id="UP000316476">
    <property type="component" value="Unassembled WGS sequence"/>
</dbReference>
<evidence type="ECO:0000256" key="1">
    <source>
        <dbReference type="ARBA" id="ARBA00004533"/>
    </source>
</evidence>
<evidence type="ECO:0000256" key="7">
    <source>
        <dbReference type="ARBA" id="ARBA00022927"/>
    </source>
</evidence>
<keyword evidence="6 10" id="KW-0812">Transmembrane</keyword>
<gene>
    <name evidence="12" type="ORF">V7x_12940</name>
</gene>
<keyword evidence="5" id="KW-0997">Cell inner membrane</keyword>
<name>A0A5C6FVT5_9PLAN</name>
<dbReference type="InterPro" id="IPR005628">
    <property type="entry name" value="GspK"/>
</dbReference>
<evidence type="ECO:0000256" key="5">
    <source>
        <dbReference type="ARBA" id="ARBA00022519"/>
    </source>
</evidence>
<feature type="domain" description="T2SS protein K first SAM-like" evidence="11">
    <location>
        <begin position="143"/>
        <end position="247"/>
    </location>
</feature>
<proteinExistence type="inferred from homology"/>
<dbReference type="PANTHER" id="PTHR38831">
    <property type="entry name" value="TYPE II SECRETION SYSTEM PROTEIN K"/>
    <property type="match status" value="1"/>
</dbReference>
<dbReference type="InterPro" id="IPR049031">
    <property type="entry name" value="T2SSK_SAM-like_1st"/>
</dbReference>
<dbReference type="GO" id="GO:0005886">
    <property type="term" value="C:plasma membrane"/>
    <property type="evidence" value="ECO:0007669"/>
    <property type="project" value="UniProtKB-SubCell"/>
</dbReference>
<evidence type="ECO:0000256" key="4">
    <source>
        <dbReference type="ARBA" id="ARBA00022475"/>
    </source>
</evidence>
<evidence type="ECO:0000313" key="12">
    <source>
        <dbReference type="EMBL" id="TWU65745.1"/>
    </source>
</evidence>
<evidence type="ECO:0000256" key="8">
    <source>
        <dbReference type="ARBA" id="ARBA00022989"/>
    </source>
</evidence>
<protein>
    <submittedName>
        <fullName evidence="12">General secretion pathway protein K</fullName>
    </submittedName>
</protein>
<evidence type="ECO:0000256" key="6">
    <source>
        <dbReference type="ARBA" id="ARBA00022692"/>
    </source>
</evidence>
<dbReference type="EMBL" id="SJPZ01000001">
    <property type="protein sequence ID" value="TWU65745.1"/>
    <property type="molecule type" value="Genomic_DNA"/>
</dbReference>
<sequence>MIAGSNDGPTESINRYPKASTVKRPAFFLVLALIVVTVATLACYSFTELMVAYDDSAYLSADIVQTRVNTESAIEAIRLLLAQPKETRPDFGGIYNNPNMFQAITVSTGADGTTASNFSVIATDLDETGRYGGIRFGLRDESAKLNVNTLPILDQYSDAIMALVPVDDSSTEVLSDSIAVNLLMALPGMTEDVAEAILDWIDEDDEARELGVESEYYNTLATPYDAANGPLQSVEELLLIRGVTPTLLFGADANRNGVLDADEQQRFGVGIETAGALGWAAYLTVHGAESNRREDGSDRVNVNQDDLELLYDQLMDALGDESYASYIVAYRIAGQADQASDVENLNAALGIDADTAQQTAGEDDAGGGPSQPWAAEALDELDLSGGGSNQLGQVLDLIGSTVSIGQGDSAVSYQSPFAEDPISMALYMPLLMDALTTQDSYVTPGRINLNECPAELLYGIPLLDSETVDLILEYRAEETDDVNRHFETWPMVAGLITLDQMKILQPLLTGGGDVYSAQIVGYYETSGAFHRTDVLIDATTVNPKIVAQRDLSHLGRGFDLTTLGIRGLATATTQ</sequence>
<dbReference type="Gene3D" id="1.10.40.60">
    <property type="entry name" value="EpsJ-like"/>
    <property type="match status" value="1"/>
</dbReference>
<keyword evidence="4" id="KW-1003">Cell membrane</keyword>